<sequence>MIITKHAQKRLKERCGLNKKASERLAKLAYEHGIKHNETTGNLRKWVDSQYFYNETANNIRLYGDKAFIFSDYKLITVLQIPHNLVKYVKRRA</sequence>
<organism evidence="1 2">
    <name type="scientific">Butyribacter intestini</name>
    <dbReference type="NCBI Taxonomy" id="1703332"/>
    <lineage>
        <taxon>Bacteria</taxon>
        <taxon>Bacillati</taxon>
        <taxon>Bacillota</taxon>
        <taxon>Clostridia</taxon>
        <taxon>Lachnospirales</taxon>
        <taxon>Lachnospiraceae</taxon>
        <taxon>Butyribacter</taxon>
    </lineage>
</organism>
<gene>
    <name evidence="1" type="ORF">APZ18_02155</name>
</gene>
<evidence type="ECO:0000313" key="2">
    <source>
        <dbReference type="Proteomes" id="UP000050833"/>
    </source>
</evidence>
<dbReference type="Proteomes" id="UP000050833">
    <property type="component" value="Unassembled WGS sequence"/>
</dbReference>
<keyword evidence="2" id="KW-1185">Reference proteome</keyword>
<protein>
    <recommendedName>
        <fullName evidence="3">DUF4258 domain-containing protein</fullName>
    </recommendedName>
</protein>
<comment type="caution">
    <text evidence="1">The sequence shown here is derived from an EMBL/GenBank/DDBJ whole genome shotgun (WGS) entry which is preliminary data.</text>
</comment>
<name>A0AAW3JT31_9FIRM</name>
<dbReference type="AlphaFoldDB" id="A0AAW3JT31"/>
<evidence type="ECO:0008006" key="3">
    <source>
        <dbReference type="Google" id="ProtNLM"/>
    </source>
</evidence>
<dbReference type="EMBL" id="LLKB01000001">
    <property type="protein sequence ID" value="KQC86018.1"/>
    <property type="molecule type" value="Genomic_DNA"/>
</dbReference>
<accession>A0AAW3JT31</accession>
<reference evidence="1 2" key="1">
    <citation type="submission" date="2015-10" db="EMBL/GenBank/DDBJ databases">
        <title>Butyribacter intestini gen. nov., sp. nov., a butyric acid-producing bacterium of the family Lachnospiraceae isolated from the human faeces.</title>
        <authorList>
            <person name="Zou Y."/>
            <person name="Xue W."/>
            <person name="Luo G."/>
            <person name="Lv M."/>
        </authorList>
    </citation>
    <scope>NUCLEOTIDE SEQUENCE [LARGE SCALE GENOMIC DNA]</scope>
    <source>
        <strain evidence="1 2">TF01-11</strain>
    </source>
</reference>
<proteinExistence type="predicted"/>
<dbReference type="RefSeq" id="WP_055941182.1">
    <property type="nucleotide sequence ID" value="NZ_JAQDDZ010000003.1"/>
</dbReference>
<evidence type="ECO:0000313" key="1">
    <source>
        <dbReference type="EMBL" id="KQC86018.1"/>
    </source>
</evidence>